<dbReference type="Proteomes" id="UP000254925">
    <property type="component" value="Unassembled WGS sequence"/>
</dbReference>
<comment type="caution">
    <text evidence="2">The sequence shown here is derived from an EMBL/GenBank/DDBJ whole genome shotgun (WGS) entry which is preliminary data.</text>
</comment>
<accession>A0A370HRA2</accession>
<gene>
    <name evidence="2" type="ORF">DES45_102473</name>
</gene>
<organism evidence="2 3">
    <name type="scientific">Microvirga subterranea</name>
    <dbReference type="NCBI Taxonomy" id="186651"/>
    <lineage>
        <taxon>Bacteria</taxon>
        <taxon>Pseudomonadati</taxon>
        <taxon>Pseudomonadota</taxon>
        <taxon>Alphaproteobacteria</taxon>
        <taxon>Hyphomicrobiales</taxon>
        <taxon>Methylobacteriaceae</taxon>
        <taxon>Microvirga</taxon>
    </lineage>
</organism>
<evidence type="ECO:0000256" key="1">
    <source>
        <dbReference type="SAM" id="SignalP"/>
    </source>
</evidence>
<evidence type="ECO:0000313" key="2">
    <source>
        <dbReference type="EMBL" id="RDI61079.1"/>
    </source>
</evidence>
<dbReference type="RefSeq" id="WP_114769251.1">
    <property type="nucleotide sequence ID" value="NZ_QQBB01000002.1"/>
</dbReference>
<protein>
    <submittedName>
        <fullName evidence="2">Uncharacterized protein</fullName>
    </submittedName>
</protein>
<feature type="chain" id="PRO_5016720031" evidence="1">
    <location>
        <begin position="19"/>
        <end position="172"/>
    </location>
</feature>
<dbReference type="EMBL" id="QQBB01000002">
    <property type="protein sequence ID" value="RDI61079.1"/>
    <property type="molecule type" value="Genomic_DNA"/>
</dbReference>
<feature type="signal peptide" evidence="1">
    <location>
        <begin position="1"/>
        <end position="18"/>
    </location>
</feature>
<dbReference type="OrthoDB" id="8018119at2"/>
<dbReference type="AlphaFoldDB" id="A0A370HRA2"/>
<name>A0A370HRA2_9HYPH</name>
<keyword evidence="1" id="KW-0732">Signal</keyword>
<proteinExistence type="predicted"/>
<reference evidence="2 3" key="1">
    <citation type="submission" date="2018-07" db="EMBL/GenBank/DDBJ databases">
        <title>Genomic Encyclopedia of Type Strains, Phase IV (KMG-IV): sequencing the most valuable type-strain genomes for metagenomic binning, comparative biology and taxonomic classification.</title>
        <authorList>
            <person name="Goeker M."/>
        </authorList>
    </citation>
    <scope>NUCLEOTIDE SEQUENCE [LARGE SCALE GENOMIC DNA]</scope>
    <source>
        <strain evidence="2 3">DSM 14364</strain>
    </source>
</reference>
<sequence>MRALLGAGAMLVLLSAEAAADGTSLAGSLWRCTRASDHSQFVIAFYPGGGVGGGEMQDGEVSPYIFDASRVKEGQWPGHWQQKGRRFTWRFPDQHMRIDGRIAVPGSPATTLTGNETASGTTSAISCTGLAKLPKIGVGLVIPKDGHFMDPDSEEGDLKVPAGISLLGSRGR</sequence>
<evidence type="ECO:0000313" key="3">
    <source>
        <dbReference type="Proteomes" id="UP000254925"/>
    </source>
</evidence>
<keyword evidence="3" id="KW-1185">Reference proteome</keyword>